<keyword evidence="4 6" id="KW-0472">Membrane</keyword>
<dbReference type="SUPFAM" id="SSF103473">
    <property type="entry name" value="MFS general substrate transporter"/>
    <property type="match status" value="1"/>
</dbReference>
<evidence type="ECO:0000313" key="7">
    <source>
        <dbReference type="EMBL" id="CAH1725373.1"/>
    </source>
</evidence>
<dbReference type="PANTHER" id="PTHR11662">
    <property type="entry name" value="SOLUTE CARRIER FAMILY 17"/>
    <property type="match status" value="1"/>
</dbReference>
<feature type="transmembrane region" description="Helical" evidence="6">
    <location>
        <begin position="141"/>
        <end position="163"/>
    </location>
</feature>
<dbReference type="InterPro" id="IPR036259">
    <property type="entry name" value="MFS_trans_sf"/>
</dbReference>
<gene>
    <name evidence="7" type="ORF">APHIGO_LOCUS6471</name>
</gene>
<feature type="transmembrane region" description="Helical" evidence="6">
    <location>
        <begin position="115"/>
        <end position="134"/>
    </location>
</feature>
<feature type="transmembrane region" description="Helical" evidence="6">
    <location>
        <begin position="202"/>
        <end position="221"/>
    </location>
</feature>
<feature type="transmembrane region" description="Helical" evidence="6">
    <location>
        <begin position="233"/>
        <end position="256"/>
    </location>
</feature>
<protein>
    <recommendedName>
        <fullName evidence="9">Major facilitator superfamily (MFS) profile domain-containing protein</fullName>
    </recommendedName>
</protein>
<feature type="region of interest" description="Disordered" evidence="5">
    <location>
        <begin position="1"/>
        <end position="28"/>
    </location>
</feature>
<proteinExistence type="predicted"/>
<evidence type="ECO:0000256" key="6">
    <source>
        <dbReference type="SAM" id="Phobius"/>
    </source>
</evidence>
<evidence type="ECO:0000256" key="5">
    <source>
        <dbReference type="SAM" id="MobiDB-lite"/>
    </source>
</evidence>
<evidence type="ECO:0000313" key="8">
    <source>
        <dbReference type="Proteomes" id="UP001154329"/>
    </source>
</evidence>
<feature type="transmembrane region" description="Helical" evidence="6">
    <location>
        <begin position="450"/>
        <end position="470"/>
    </location>
</feature>
<feature type="transmembrane region" description="Helical" evidence="6">
    <location>
        <begin position="360"/>
        <end position="378"/>
    </location>
</feature>
<feature type="transmembrane region" description="Helical" evidence="6">
    <location>
        <begin position="296"/>
        <end position="315"/>
    </location>
</feature>
<dbReference type="InterPro" id="IPR050382">
    <property type="entry name" value="MFS_Na/Anion_cotransporter"/>
</dbReference>
<keyword evidence="2 6" id="KW-0812">Transmembrane</keyword>
<dbReference type="AlphaFoldDB" id="A0A9P0J5R5"/>
<accession>A0A9P0J5R5</accession>
<reference evidence="7" key="1">
    <citation type="submission" date="2022-02" db="EMBL/GenBank/DDBJ databases">
        <authorList>
            <person name="King R."/>
        </authorList>
    </citation>
    <scope>NUCLEOTIDE SEQUENCE</scope>
</reference>
<dbReference type="Gene3D" id="1.20.1250.20">
    <property type="entry name" value="MFS general substrate transporter like domains"/>
    <property type="match status" value="1"/>
</dbReference>
<dbReference type="GO" id="GO:0022857">
    <property type="term" value="F:transmembrane transporter activity"/>
    <property type="evidence" value="ECO:0007669"/>
    <property type="project" value="InterPro"/>
</dbReference>
<feature type="transmembrane region" description="Helical" evidence="6">
    <location>
        <begin position="327"/>
        <end position="348"/>
    </location>
</feature>
<keyword evidence="8" id="KW-1185">Reference proteome</keyword>
<feature type="transmembrane region" description="Helical" evidence="6">
    <location>
        <begin position="44"/>
        <end position="63"/>
    </location>
</feature>
<evidence type="ECO:0000256" key="4">
    <source>
        <dbReference type="ARBA" id="ARBA00023136"/>
    </source>
</evidence>
<comment type="subcellular location">
    <subcellularLocation>
        <location evidence="1">Membrane</location>
        <topology evidence="1">Multi-pass membrane protein</topology>
    </subcellularLocation>
</comment>
<name>A0A9P0J5R5_APHGO</name>
<dbReference type="PANTHER" id="PTHR11662:SF399">
    <property type="entry name" value="FI19708P1-RELATED"/>
    <property type="match status" value="1"/>
</dbReference>
<dbReference type="InterPro" id="IPR011701">
    <property type="entry name" value="MFS"/>
</dbReference>
<evidence type="ECO:0008006" key="9">
    <source>
        <dbReference type="Google" id="ProtNLM"/>
    </source>
</evidence>
<evidence type="ECO:0000256" key="1">
    <source>
        <dbReference type="ARBA" id="ARBA00004141"/>
    </source>
</evidence>
<evidence type="ECO:0000256" key="3">
    <source>
        <dbReference type="ARBA" id="ARBA00022989"/>
    </source>
</evidence>
<dbReference type="Proteomes" id="UP001154329">
    <property type="component" value="Chromosome 2"/>
</dbReference>
<organism evidence="7 8">
    <name type="scientific">Aphis gossypii</name>
    <name type="common">Cotton aphid</name>
    <dbReference type="NCBI Taxonomy" id="80765"/>
    <lineage>
        <taxon>Eukaryota</taxon>
        <taxon>Metazoa</taxon>
        <taxon>Ecdysozoa</taxon>
        <taxon>Arthropoda</taxon>
        <taxon>Hexapoda</taxon>
        <taxon>Insecta</taxon>
        <taxon>Pterygota</taxon>
        <taxon>Neoptera</taxon>
        <taxon>Paraneoptera</taxon>
        <taxon>Hemiptera</taxon>
        <taxon>Sternorrhyncha</taxon>
        <taxon>Aphidomorpha</taxon>
        <taxon>Aphidoidea</taxon>
        <taxon>Aphididae</taxon>
        <taxon>Aphidini</taxon>
        <taxon>Aphis</taxon>
        <taxon>Aphis</taxon>
    </lineage>
</organism>
<keyword evidence="3 6" id="KW-1133">Transmembrane helix</keyword>
<reference evidence="7" key="2">
    <citation type="submission" date="2022-10" db="EMBL/GenBank/DDBJ databases">
        <authorList>
            <consortium name="ENA_rothamsted_submissions"/>
            <consortium name="culmorum"/>
            <person name="King R."/>
        </authorList>
    </citation>
    <scope>NUCLEOTIDE SEQUENCE</scope>
</reference>
<dbReference type="GO" id="GO:0006820">
    <property type="term" value="P:monoatomic anion transport"/>
    <property type="evidence" value="ECO:0007669"/>
    <property type="project" value="TreeGrafter"/>
</dbReference>
<dbReference type="GO" id="GO:0016020">
    <property type="term" value="C:membrane"/>
    <property type="evidence" value="ECO:0007669"/>
    <property type="project" value="UniProtKB-SubCell"/>
</dbReference>
<dbReference type="EMBL" id="OU899035">
    <property type="protein sequence ID" value="CAH1725373.1"/>
    <property type="molecule type" value="Genomic_DNA"/>
</dbReference>
<dbReference type="Pfam" id="PF07690">
    <property type="entry name" value="MFS_1"/>
    <property type="match status" value="1"/>
</dbReference>
<sequence length="484" mass="53299">MITMSYARPQQYNDDDDNDNNNNNTSVVGSYQLSQRRKRCATHCWLGMTFLAYSFLLTVRLHFTYAMMVMMNVPLVAATVDRPLCPDAVLDVGVNSTIPVAGRLDWTIRQQTATMGAYFFGTLVSTFPGGVYSSRGYERSIMMWCVAVTAATMALVPVAFVQYESWLAVTFLRFLQGCAFGPTGSCGGTLAGKIVPKTNRTLYTTFMFSGTVFGGFFGHLYSGIVIPNVSLDGSFVTLSVIGFAWAAVWGTMIHLTPYVNDFSDSPKSVSFISTAWIVIMRSMPFISLLNASFGLGFLYSFITTGLPIYGANVLGGDAVKTGIQVSVSWMIGWITSIFAGISASSLTNVDTNTKIKIRKLYVGIVLIGSPIMILGIMTAECNDSWARTFIRMTVILLGFERSSIRINSLDLCPGYVGSLIAMCDIFYSMGNITDLVLVRNFFANTMNWSITFHVTILVSIACSILFLLFGSTQKQCWDQRYIHP</sequence>
<evidence type="ECO:0000256" key="2">
    <source>
        <dbReference type="ARBA" id="ARBA00022692"/>
    </source>
</evidence>